<name>A0A8K0UPT7_9AGAR</name>
<feature type="transmembrane region" description="Helical" evidence="1">
    <location>
        <begin position="86"/>
        <end position="109"/>
    </location>
</feature>
<evidence type="ECO:0000259" key="2">
    <source>
        <dbReference type="Pfam" id="PF20151"/>
    </source>
</evidence>
<feature type="transmembrane region" description="Helical" evidence="1">
    <location>
        <begin position="13"/>
        <end position="34"/>
    </location>
</feature>
<dbReference type="EMBL" id="JAEVFJ010000017">
    <property type="protein sequence ID" value="KAH8100114.1"/>
    <property type="molecule type" value="Genomic_DNA"/>
</dbReference>
<keyword evidence="1" id="KW-0472">Membrane</keyword>
<reference evidence="3" key="1">
    <citation type="journal article" date="2021" name="New Phytol.">
        <title>Evolutionary innovations through gain and loss of genes in the ectomycorrhizal Boletales.</title>
        <authorList>
            <person name="Wu G."/>
            <person name="Miyauchi S."/>
            <person name="Morin E."/>
            <person name="Kuo A."/>
            <person name="Drula E."/>
            <person name="Varga T."/>
            <person name="Kohler A."/>
            <person name="Feng B."/>
            <person name="Cao Y."/>
            <person name="Lipzen A."/>
            <person name="Daum C."/>
            <person name="Hundley H."/>
            <person name="Pangilinan J."/>
            <person name="Johnson J."/>
            <person name="Barry K."/>
            <person name="LaButti K."/>
            <person name="Ng V."/>
            <person name="Ahrendt S."/>
            <person name="Min B."/>
            <person name="Choi I.G."/>
            <person name="Park H."/>
            <person name="Plett J.M."/>
            <person name="Magnuson J."/>
            <person name="Spatafora J.W."/>
            <person name="Nagy L.G."/>
            <person name="Henrissat B."/>
            <person name="Grigoriev I.V."/>
            <person name="Yang Z.L."/>
            <person name="Xu J."/>
            <person name="Martin F.M."/>
        </authorList>
    </citation>
    <scope>NUCLEOTIDE SEQUENCE</scope>
    <source>
        <strain evidence="3">KKN 215</strain>
    </source>
</reference>
<keyword evidence="1" id="KW-0812">Transmembrane</keyword>
<feature type="transmembrane region" description="Helical" evidence="1">
    <location>
        <begin position="248"/>
        <end position="266"/>
    </location>
</feature>
<dbReference type="OrthoDB" id="2686513at2759"/>
<proteinExistence type="predicted"/>
<feature type="transmembrane region" description="Helical" evidence="1">
    <location>
        <begin position="171"/>
        <end position="196"/>
    </location>
</feature>
<gene>
    <name evidence="3" type="ORF">BXZ70DRAFT_940402</name>
</gene>
<protein>
    <recommendedName>
        <fullName evidence="2">DUF6533 domain-containing protein</fullName>
    </recommendedName>
</protein>
<keyword evidence="4" id="KW-1185">Reference proteome</keyword>
<accession>A0A8K0UPT7</accession>
<feature type="transmembrane region" description="Helical" evidence="1">
    <location>
        <begin position="217"/>
        <end position="236"/>
    </location>
</feature>
<organism evidence="3 4">
    <name type="scientific">Cristinia sonorae</name>
    <dbReference type="NCBI Taxonomy" id="1940300"/>
    <lineage>
        <taxon>Eukaryota</taxon>
        <taxon>Fungi</taxon>
        <taxon>Dikarya</taxon>
        <taxon>Basidiomycota</taxon>
        <taxon>Agaricomycotina</taxon>
        <taxon>Agaricomycetes</taxon>
        <taxon>Agaricomycetidae</taxon>
        <taxon>Agaricales</taxon>
        <taxon>Pleurotineae</taxon>
        <taxon>Stephanosporaceae</taxon>
        <taxon>Cristinia</taxon>
    </lineage>
</organism>
<evidence type="ECO:0000313" key="3">
    <source>
        <dbReference type="EMBL" id="KAH8100114.1"/>
    </source>
</evidence>
<sequence length="346" mass="38736">MSSPLIIEQQSRIFSQICSLVATAIVTYDYLLTFSSEVRFIWRRKINMATFIFVFTRYSILGFAIYRQWPVDEANISVEQCKRYSIASMVLTMLITFNIGFFTSFRAYAITGRWTLPVIAVVLCSMFSPAANIYNYARPFVFAIVTNGPFTRCIQMPTPEAMRRTPRIMPILVRSITILGDLLLLAVTWGKSYGVFKASLQLRNFKPKISVLLLRDGTLYFVALAALNLVVLLLVISNQYLHPNMGTAFIFVTETIACVLIARFILDLRYITGDPSARDGDVTTGMASEHGQGLSTIHFATSTFLGNLAAPLRATSDTSTGGDESDMWQVAKEPFMVGLESDHRDL</sequence>
<dbReference type="InterPro" id="IPR045340">
    <property type="entry name" value="DUF6533"/>
</dbReference>
<dbReference type="AlphaFoldDB" id="A0A8K0UPT7"/>
<comment type="caution">
    <text evidence="3">The sequence shown here is derived from an EMBL/GenBank/DDBJ whole genome shotgun (WGS) entry which is preliminary data.</text>
</comment>
<evidence type="ECO:0000313" key="4">
    <source>
        <dbReference type="Proteomes" id="UP000813824"/>
    </source>
</evidence>
<dbReference type="Pfam" id="PF20151">
    <property type="entry name" value="DUF6533"/>
    <property type="match status" value="1"/>
</dbReference>
<feature type="transmembrane region" description="Helical" evidence="1">
    <location>
        <begin position="46"/>
        <end position="66"/>
    </location>
</feature>
<evidence type="ECO:0000256" key="1">
    <source>
        <dbReference type="SAM" id="Phobius"/>
    </source>
</evidence>
<dbReference type="Proteomes" id="UP000813824">
    <property type="component" value="Unassembled WGS sequence"/>
</dbReference>
<keyword evidence="1" id="KW-1133">Transmembrane helix</keyword>
<feature type="transmembrane region" description="Helical" evidence="1">
    <location>
        <begin position="116"/>
        <end position="137"/>
    </location>
</feature>
<feature type="domain" description="DUF6533" evidence="2">
    <location>
        <begin position="18"/>
        <end position="61"/>
    </location>
</feature>